<dbReference type="InterPro" id="IPR025420">
    <property type="entry name" value="DUF4143"/>
</dbReference>
<proteinExistence type="predicted"/>
<dbReference type="EMBL" id="LPDO01000040">
    <property type="protein sequence ID" value="KVT58004.1"/>
    <property type="molecule type" value="Genomic_DNA"/>
</dbReference>
<organism evidence="3 4">
    <name type="scientific">Burkholderia ubonensis</name>
    <dbReference type="NCBI Taxonomy" id="101571"/>
    <lineage>
        <taxon>Bacteria</taxon>
        <taxon>Pseudomonadati</taxon>
        <taxon>Pseudomonadota</taxon>
        <taxon>Betaproteobacteria</taxon>
        <taxon>Burkholderiales</taxon>
        <taxon>Burkholderiaceae</taxon>
        <taxon>Burkholderia</taxon>
        <taxon>Burkholderia cepacia complex</taxon>
    </lineage>
</organism>
<name>A0AAW3NDX2_9BURK</name>
<dbReference type="InterPro" id="IPR027417">
    <property type="entry name" value="P-loop_NTPase"/>
</dbReference>
<dbReference type="InterPro" id="IPR041682">
    <property type="entry name" value="AAA_14"/>
</dbReference>
<gene>
    <name evidence="3" type="ORF">WK53_28565</name>
</gene>
<dbReference type="Pfam" id="PF13635">
    <property type="entry name" value="DUF4143"/>
    <property type="match status" value="1"/>
</dbReference>
<dbReference type="Proteomes" id="UP000056732">
    <property type="component" value="Unassembled WGS sequence"/>
</dbReference>
<comment type="caution">
    <text evidence="3">The sequence shown here is derived from an EMBL/GenBank/DDBJ whole genome shotgun (WGS) entry which is preliminary data.</text>
</comment>
<sequence length="506" mass="57916">MFEISEEEILGRLRFDNPWWDDEAPEQVAYSKMPRRKYFAPFLRAVTDRSIQRAVVLMGPRRVGKTVMVYHAIEALLQSGVAGKNILYLSLETPLYTGLRLDKIVQLYTNLLGLTKNSQVYIFFDEIQYLKGWEVHLKSLVDSFVDYKFVATGSAAAALRMKSNESGAGRFSDFILPPLTFAEYLQFVKKEDHLIKKEELHPGRYHYTCNNIDELNNEFICYLNYGGYPEAVFSDTVKSNPGQYIKSDIIDKVLLRDLPSLYGISDIQELNRLFTVLAYNTGNEVSLEELSKSSGVAKNTIKRYLEYLDAAFLIRRIERIDQNARRFKRAMQFKIYLTNPSMRAALFGQVSKDAETMGNLTETAIFSQWQHSESVELYYARWNSGEIDIVSLSTASQKPQWMVEVKWSDRPAEDRSLLRHCVDFAQLHPTLIQDNTLITTKSVTTNIEYKGMSFKLQPSSLYAYILGANILNHKTNIDQELAIAGIVEEEADAEPNDTDAESDMTD</sequence>
<evidence type="ECO:0000259" key="2">
    <source>
        <dbReference type="Pfam" id="PF13635"/>
    </source>
</evidence>
<dbReference type="AlphaFoldDB" id="A0AAW3NDX2"/>
<dbReference type="PANTHER" id="PTHR33295:SF18">
    <property type="entry name" value="AAA+ ATPASE DOMAIN-CONTAINING PROTEIN"/>
    <property type="match status" value="1"/>
</dbReference>
<dbReference type="PANTHER" id="PTHR33295">
    <property type="entry name" value="ATPASE"/>
    <property type="match status" value="1"/>
</dbReference>
<feature type="domain" description="AAA" evidence="1">
    <location>
        <begin position="53"/>
        <end position="185"/>
    </location>
</feature>
<protein>
    <submittedName>
        <fullName evidence="3">ATPase</fullName>
    </submittedName>
</protein>
<dbReference type="SUPFAM" id="SSF52540">
    <property type="entry name" value="P-loop containing nucleoside triphosphate hydrolases"/>
    <property type="match status" value="1"/>
</dbReference>
<evidence type="ECO:0000313" key="3">
    <source>
        <dbReference type="EMBL" id="KVT58004.1"/>
    </source>
</evidence>
<reference evidence="3 4" key="1">
    <citation type="submission" date="2015-11" db="EMBL/GenBank/DDBJ databases">
        <title>Expanding the genomic diversity of Burkholderia species for the development of highly accurate diagnostics.</title>
        <authorList>
            <person name="Sahl J."/>
            <person name="Keim P."/>
            <person name="Wagner D."/>
        </authorList>
    </citation>
    <scope>NUCLEOTIDE SEQUENCE [LARGE SCALE GENOMIC DNA]</scope>
    <source>
        <strain evidence="3 4">MSMB1137WGS</strain>
    </source>
</reference>
<accession>A0AAW3NDX2</accession>
<dbReference type="Pfam" id="PF13173">
    <property type="entry name" value="AAA_14"/>
    <property type="match status" value="1"/>
</dbReference>
<evidence type="ECO:0000313" key="4">
    <source>
        <dbReference type="Proteomes" id="UP000056732"/>
    </source>
</evidence>
<evidence type="ECO:0000259" key="1">
    <source>
        <dbReference type="Pfam" id="PF13173"/>
    </source>
</evidence>
<dbReference type="RefSeq" id="WP_059926912.1">
    <property type="nucleotide sequence ID" value="NZ_LPDO01000040.1"/>
</dbReference>
<feature type="domain" description="DUF4143" evidence="2">
    <location>
        <begin position="256"/>
        <end position="408"/>
    </location>
</feature>